<evidence type="ECO:0000313" key="1">
    <source>
        <dbReference type="EMBL" id="KKL83514.1"/>
    </source>
</evidence>
<dbReference type="AlphaFoldDB" id="A0A0F9FAW0"/>
<protein>
    <submittedName>
        <fullName evidence="1">Uncharacterized protein</fullName>
    </submittedName>
</protein>
<dbReference type="EMBL" id="LAZR01021961">
    <property type="protein sequence ID" value="KKL83514.1"/>
    <property type="molecule type" value="Genomic_DNA"/>
</dbReference>
<comment type="caution">
    <text evidence="1">The sequence shown here is derived from an EMBL/GenBank/DDBJ whole genome shotgun (WGS) entry which is preliminary data.</text>
</comment>
<name>A0A0F9FAW0_9ZZZZ</name>
<proteinExistence type="predicted"/>
<accession>A0A0F9FAW0</accession>
<reference evidence="1" key="1">
    <citation type="journal article" date="2015" name="Nature">
        <title>Complex archaea that bridge the gap between prokaryotes and eukaryotes.</title>
        <authorList>
            <person name="Spang A."/>
            <person name="Saw J.H."/>
            <person name="Jorgensen S.L."/>
            <person name="Zaremba-Niedzwiedzka K."/>
            <person name="Martijn J."/>
            <person name="Lind A.E."/>
            <person name="van Eijk R."/>
            <person name="Schleper C."/>
            <person name="Guy L."/>
            <person name="Ettema T.J."/>
        </authorList>
    </citation>
    <scope>NUCLEOTIDE SEQUENCE</scope>
</reference>
<sequence>MKLEDAYKIKELDDAECDVLMNASTPELMQLSMGACLLDDGISIVCLECGLPNECCICSYENNK</sequence>
<gene>
    <name evidence="1" type="ORF">LCGC14_1973920</name>
</gene>
<organism evidence="1">
    <name type="scientific">marine sediment metagenome</name>
    <dbReference type="NCBI Taxonomy" id="412755"/>
    <lineage>
        <taxon>unclassified sequences</taxon>
        <taxon>metagenomes</taxon>
        <taxon>ecological metagenomes</taxon>
    </lineage>
</organism>